<dbReference type="InterPro" id="IPR040766">
    <property type="entry name" value="Tudor_2_RapA"/>
</dbReference>
<dbReference type="EMBL" id="FNLL01000007">
    <property type="protein sequence ID" value="SDU36939.1"/>
    <property type="molecule type" value="Genomic_DNA"/>
</dbReference>
<evidence type="ECO:0000256" key="7">
    <source>
        <dbReference type="ARBA" id="ARBA00023159"/>
    </source>
</evidence>
<dbReference type="SMART" id="SM00490">
    <property type="entry name" value="HELICc"/>
    <property type="match status" value="1"/>
</dbReference>
<organism evidence="11 12">
    <name type="scientific">Desulfobacula phenolica</name>
    <dbReference type="NCBI Taxonomy" id="90732"/>
    <lineage>
        <taxon>Bacteria</taxon>
        <taxon>Pseudomonadati</taxon>
        <taxon>Thermodesulfobacteriota</taxon>
        <taxon>Desulfobacteria</taxon>
        <taxon>Desulfobacterales</taxon>
        <taxon>Desulfobacteraceae</taxon>
        <taxon>Desulfobacula</taxon>
    </lineage>
</organism>
<dbReference type="InterPro" id="IPR038718">
    <property type="entry name" value="SNF2-like_sf"/>
</dbReference>
<evidence type="ECO:0000256" key="1">
    <source>
        <dbReference type="ARBA" id="ARBA00022741"/>
    </source>
</evidence>
<accession>A0A1H2HYV5</accession>
<keyword evidence="12" id="KW-1185">Reference proteome</keyword>
<evidence type="ECO:0000256" key="8">
    <source>
        <dbReference type="ARBA" id="ARBA00023163"/>
    </source>
</evidence>
<dbReference type="Gene3D" id="6.10.140.1500">
    <property type="match status" value="1"/>
</dbReference>
<keyword evidence="8" id="KW-0804">Transcription</keyword>
<evidence type="ECO:0000256" key="2">
    <source>
        <dbReference type="ARBA" id="ARBA00022801"/>
    </source>
</evidence>
<evidence type="ECO:0000259" key="10">
    <source>
        <dbReference type="PROSITE" id="PS51194"/>
    </source>
</evidence>
<dbReference type="Gene3D" id="2.30.30.930">
    <property type="match status" value="1"/>
</dbReference>
<dbReference type="PROSITE" id="PS51192">
    <property type="entry name" value="HELICASE_ATP_BIND_1"/>
    <property type="match status" value="1"/>
</dbReference>
<dbReference type="GO" id="GO:0005524">
    <property type="term" value="F:ATP binding"/>
    <property type="evidence" value="ECO:0007669"/>
    <property type="project" value="UniProtKB-KW"/>
</dbReference>
<keyword evidence="6" id="KW-0238">DNA-binding</keyword>
<dbReference type="Pfam" id="PF12137">
    <property type="entry name" value="RapA_C"/>
    <property type="match status" value="1"/>
</dbReference>
<keyword evidence="5" id="KW-0805">Transcription regulation</keyword>
<dbReference type="CDD" id="cd18793">
    <property type="entry name" value="SF2_C_SNF"/>
    <property type="match status" value="1"/>
</dbReference>
<sequence>MHQFITGQRWISQAEPELGLGTLIKVNDRTISIRFDSSDCTRQYSLQSAPLKRVVFKPGDEIQFKDNTKLIVQTLSESEGLIYYSGKDTIVCEKELCDTISFSMPQDRLFAGITDSSKLFDLRYRLLKAKADYDASMVKGFLGGKVELIPHQFFIADKVTTRYIPRVLLSDETGLGKTIEACLILHKLLITHRAQRVLIVVPESLVHQWFIELYRKFNLSFMIFDADWCESLEQESSRTNPFLNRQLGIVSINFLKNKKRQTQIIEAGWDMVVIDEAHHITDDKKTYEFIQTLARTTFGLMLLTATPEQMGIKNHFLHLQLLDPERYFDFNTYLDETSQYKKTIHTVTQLIKKRKNTDHILDSYGPGRIIFRNKRDVIKDFPKRVAHLKPLAATISQIKAANREFFDTNETKAHVFSDDPRISCLVELIKQKKKLLVICSSKEKVNAIAKAVANHIFVDVAKFDENMSLLQRDRNAAWFSRKDGARILICSEIGSEGRNFQFVHHLFLFDLPHNPELLEQRIGRVDRIGQKSDIQIHVPYILGSVYEILARWYMDGLNLFARNINGSHLIYEKFKANLFDLFSRSAESAAVKAFVLEKLIEETKAYCIKVDKKLAHGKNILLEMNSFKPESAKKIIDHITRTEKNNAFDDLLTMVLDHYGIEIDFIDKTIFKLNSTTMTDEKFPALTSLSNAMTFNRKTAIARDDIDFFSWDHPFVQQTFEYFITNDTGSCATALLNGQQGPGILLETIFILECIAPGNLNMERYLMPHPIRIIVDHEGRDTSLDNQFTSLSSKLKKNQSTWFMDMEQVKQVLIPSMIEKSVSIAENHCEKMIKKGQNRIKDILGKEITRLMQLQKINPDIRTAEIKLARNRMASLLKYLDTSRLRMDAVRLIRVQ</sequence>
<dbReference type="GO" id="GO:0003677">
    <property type="term" value="F:DNA binding"/>
    <property type="evidence" value="ECO:0007669"/>
    <property type="project" value="UniProtKB-KW"/>
</dbReference>
<evidence type="ECO:0000259" key="9">
    <source>
        <dbReference type="PROSITE" id="PS51192"/>
    </source>
</evidence>
<dbReference type="Gene3D" id="3.40.50.300">
    <property type="entry name" value="P-loop containing nucleotide triphosphate hydrolases"/>
    <property type="match status" value="1"/>
</dbReference>
<protein>
    <submittedName>
        <fullName evidence="11">ATP-dependent helicase HepA</fullName>
    </submittedName>
</protein>
<dbReference type="InterPro" id="IPR000330">
    <property type="entry name" value="SNF2_N"/>
</dbReference>
<keyword evidence="4" id="KW-0067">ATP-binding</keyword>
<dbReference type="GO" id="GO:0004386">
    <property type="term" value="F:helicase activity"/>
    <property type="evidence" value="ECO:0007669"/>
    <property type="project" value="UniProtKB-KW"/>
</dbReference>
<gene>
    <name evidence="11" type="ORF">SAMN04487931_107123</name>
</gene>
<name>A0A1H2HYV5_9BACT</name>
<evidence type="ECO:0000313" key="12">
    <source>
        <dbReference type="Proteomes" id="UP000199608"/>
    </source>
</evidence>
<dbReference type="Gene3D" id="3.30.360.80">
    <property type="match status" value="1"/>
</dbReference>
<dbReference type="SMART" id="SM00487">
    <property type="entry name" value="DEXDc"/>
    <property type="match status" value="1"/>
</dbReference>
<feature type="domain" description="Helicase ATP-binding" evidence="9">
    <location>
        <begin position="158"/>
        <end position="325"/>
    </location>
</feature>
<evidence type="ECO:0000256" key="6">
    <source>
        <dbReference type="ARBA" id="ARBA00023125"/>
    </source>
</evidence>
<feature type="domain" description="Helicase C-terminal" evidence="10">
    <location>
        <begin position="421"/>
        <end position="565"/>
    </location>
</feature>
<dbReference type="Pfam" id="PF18337">
    <property type="entry name" value="Tudor_RapA"/>
    <property type="match status" value="1"/>
</dbReference>
<reference evidence="12" key="1">
    <citation type="submission" date="2016-10" db="EMBL/GenBank/DDBJ databases">
        <authorList>
            <person name="Varghese N."/>
            <person name="Submissions S."/>
        </authorList>
    </citation>
    <scope>NUCLEOTIDE SEQUENCE [LARGE SCALE GENOMIC DNA]</scope>
    <source>
        <strain evidence="12">DSM 3384</strain>
    </source>
</reference>
<evidence type="ECO:0000313" key="11">
    <source>
        <dbReference type="EMBL" id="SDU36939.1"/>
    </source>
</evidence>
<dbReference type="GO" id="GO:0016817">
    <property type="term" value="F:hydrolase activity, acting on acid anhydrides"/>
    <property type="evidence" value="ECO:0007669"/>
    <property type="project" value="InterPro"/>
</dbReference>
<keyword evidence="2" id="KW-0378">Hydrolase</keyword>
<dbReference type="Pfam" id="PF00176">
    <property type="entry name" value="SNF2-rel_dom"/>
    <property type="match status" value="1"/>
</dbReference>
<dbReference type="InterPro" id="IPR014001">
    <property type="entry name" value="Helicase_ATP-bd"/>
</dbReference>
<dbReference type="InterPro" id="IPR049730">
    <property type="entry name" value="SNF2/RAD54-like_C"/>
</dbReference>
<proteinExistence type="inferred from homology"/>
<keyword evidence="3 11" id="KW-0347">Helicase</keyword>
<dbReference type="Proteomes" id="UP000199608">
    <property type="component" value="Unassembled WGS sequence"/>
</dbReference>
<keyword evidence="1" id="KW-0547">Nucleotide-binding</keyword>
<dbReference type="PANTHER" id="PTHR45766:SF6">
    <property type="entry name" value="SWI_SNF-RELATED MATRIX-ASSOCIATED ACTIN-DEPENDENT REGULATOR OF CHROMATIN SUBFAMILY A-LIKE PROTEIN 1"/>
    <property type="match status" value="1"/>
</dbReference>
<dbReference type="PANTHER" id="PTHR45766">
    <property type="entry name" value="DNA ANNEALING HELICASE AND ENDONUCLEASE ZRANB3 FAMILY MEMBER"/>
    <property type="match status" value="1"/>
</dbReference>
<dbReference type="InterPro" id="IPR040765">
    <property type="entry name" value="Tudor_1_RapA"/>
</dbReference>
<dbReference type="Gene3D" id="3.40.50.10810">
    <property type="entry name" value="Tandem AAA-ATPase domain"/>
    <property type="match status" value="1"/>
</dbReference>
<dbReference type="InterPro" id="IPR022737">
    <property type="entry name" value="RapA_C"/>
</dbReference>
<dbReference type="AlphaFoldDB" id="A0A1H2HYV5"/>
<dbReference type="InterPro" id="IPR023949">
    <property type="entry name" value="Helicase_RapA"/>
</dbReference>
<dbReference type="InterPro" id="IPR057342">
    <property type="entry name" value="DEXDc_RapA"/>
</dbReference>
<evidence type="ECO:0000256" key="5">
    <source>
        <dbReference type="ARBA" id="ARBA00023015"/>
    </source>
</evidence>
<dbReference type="GO" id="GO:0006355">
    <property type="term" value="P:regulation of DNA-templated transcription"/>
    <property type="evidence" value="ECO:0007669"/>
    <property type="project" value="InterPro"/>
</dbReference>
<dbReference type="Gene3D" id="2.30.30.140">
    <property type="match status" value="1"/>
</dbReference>
<evidence type="ECO:0000256" key="4">
    <source>
        <dbReference type="ARBA" id="ARBA00022840"/>
    </source>
</evidence>
<dbReference type="PROSITE" id="PS51194">
    <property type="entry name" value="HELICASE_CTER"/>
    <property type="match status" value="1"/>
</dbReference>
<dbReference type="InterPro" id="IPR027417">
    <property type="entry name" value="P-loop_NTPase"/>
</dbReference>
<dbReference type="Pfam" id="PF00271">
    <property type="entry name" value="Helicase_C"/>
    <property type="match status" value="1"/>
</dbReference>
<evidence type="ECO:0000256" key="3">
    <source>
        <dbReference type="ARBA" id="ARBA00022806"/>
    </source>
</evidence>
<dbReference type="CDD" id="cd18011">
    <property type="entry name" value="DEXDc_RapA"/>
    <property type="match status" value="1"/>
</dbReference>
<dbReference type="SUPFAM" id="SSF52540">
    <property type="entry name" value="P-loop containing nucleoside triphosphate hydrolases"/>
    <property type="match status" value="2"/>
</dbReference>
<dbReference type="RefSeq" id="WP_092234866.1">
    <property type="nucleotide sequence ID" value="NZ_FNLL01000007.1"/>
</dbReference>
<keyword evidence="7" id="KW-0010">Activator</keyword>
<dbReference type="HAMAP" id="MF_01821">
    <property type="entry name" value="Helicase_RapA"/>
    <property type="match status" value="1"/>
</dbReference>
<dbReference type="InterPro" id="IPR001650">
    <property type="entry name" value="Helicase_C-like"/>
</dbReference>
<dbReference type="Pfam" id="PF18339">
    <property type="entry name" value="Tudor_1_RapA"/>
    <property type="match status" value="1"/>
</dbReference>